<feature type="domain" description="Yeast cell wall synthesis Kre9/Knh1-like N-terminal" evidence="4">
    <location>
        <begin position="24"/>
        <end position="117"/>
    </location>
</feature>
<evidence type="ECO:0000313" key="5">
    <source>
        <dbReference type="EMBL" id="EAU84075.2"/>
    </source>
</evidence>
<evidence type="ECO:0000259" key="4">
    <source>
        <dbReference type="Pfam" id="PF10342"/>
    </source>
</evidence>
<dbReference type="InterPro" id="IPR045328">
    <property type="entry name" value="Kre9/Knh1"/>
</dbReference>
<dbReference type="AlphaFoldDB" id="A8NZR6"/>
<dbReference type="VEuPathDB" id="FungiDB:CC1G_06937"/>
<feature type="compositionally biased region" description="Low complexity" evidence="2">
    <location>
        <begin position="168"/>
        <end position="189"/>
    </location>
</feature>
<evidence type="ECO:0000313" key="6">
    <source>
        <dbReference type="Proteomes" id="UP000001861"/>
    </source>
</evidence>
<keyword evidence="1 3" id="KW-0732">Signal</keyword>
<dbReference type="PANTHER" id="PTHR28154:SF1">
    <property type="entry name" value="CELL WALL SYNTHESIS PROTEIN KNH1-RELATED"/>
    <property type="match status" value="1"/>
</dbReference>
<reference evidence="5 6" key="1">
    <citation type="journal article" date="2010" name="Proc. Natl. Acad. Sci. U.S.A.">
        <title>Insights into evolution of multicellular fungi from the assembled chromosomes of the mushroom Coprinopsis cinerea (Coprinus cinereus).</title>
        <authorList>
            <person name="Stajich J.E."/>
            <person name="Wilke S.K."/>
            <person name="Ahren D."/>
            <person name="Au C.H."/>
            <person name="Birren B.W."/>
            <person name="Borodovsky M."/>
            <person name="Burns C."/>
            <person name="Canback B."/>
            <person name="Casselton L.A."/>
            <person name="Cheng C.K."/>
            <person name="Deng J."/>
            <person name="Dietrich F.S."/>
            <person name="Fargo D.C."/>
            <person name="Farman M.L."/>
            <person name="Gathman A.C."/>
            <person name="Goldberg J."/>
            <person name="Guigo R."/>
            <person name="Hoegger P.J."/>
            <person name="Hooker J.B."/>
            <person name="Huggins A."/>
            <person name="James T.Y."/>
            <person name="Kamada T."/>
            <person name="Kilaru S."/>
            <person name="Kodira C."/>
            <person name="Kues U."/>
            <person name="Kupfer D."/>
            <person name="Kwan H.S."/>
            <person name="Lomsadze A."/>
            <person name="Li W."/>
            <person name="Lilly W.W."/>
            <person name="Ma L.J."/>
            <person name="Mackey A.J."/>
            <person name="Manning G."/>
            <person name="Martin F."/>
            <person name="Muraguchi H."/>
            <person name="Natvig D.O."/>
            <person name="Palmerini H."/>
            <person name="Ramesh M.A."/>
            <person name="Rehmeyer C.J."/>
            <person name="Roe B.A."/>
            <person name="Shenoy N."/>
            <person name="Stanke M."/>
            <person name="Ter-Hovhannisyan V."/>
            <person name="Tunlid A."/>
            <person name="Velagapudi R."/>
            <person name="Vision T.J."/>
            <person name="Zeng Q."/>
            <person name="Zolan M.E."/>
            <person name="Pukkila P.J."/>
        </authorList>
    </citation>
    <scope>NUCLEOTIDE SEQUENCE [LARGE SCALE GENOMIC DNA]</scope>
    <source>
        <strain evidence="6">Okayama-7 / 130 / ATCC MYA-4618 / FGSC 9003</strain>
    </source>
</reference>
<protein>
    <recommendedName>
        <fullName evidence="4">Yeast cell wall synthesis Kre9/Knh1-like N-terminal domain-containing protein</fullName>
    </recommendedName>
</protein>
<dbReference type="OrthoDB" id="2432613at2759"/>
<feature type="compositionally biased region" description="Acidic residues" evidence="2">
    <location>
        <begin position="190"/>
        <end position="200"/>
    </location>
</feature>
<proteinExistence type="predicted"/>
<dbReference type="RefSeq" id="XP_001837731.2">
    <property type="nucleotide sequence ID" value="XM_001837679.2"/>
</dbReference>
<feature type="region of interest" description="Disordered" evidence="2">
    <location>
        <begin position="168"/>
        <end position="208"/>
    </location>
</feature>
<dbReference type="Pfam" id="PF10342">
    <property type="entry name" value="Kre9_KNH"/>
    <property type="match status" value="1"/>
</dbReference>
<gene>
    <name evidence="5" type="ORF">CC1G_06937</name>
</gene>
<evidence type="ECO:0000256" key="3">
    <source>
        <dbReference type="SAM" id="SignalP"/>
    </source>
</evidence>
<dbReference type="HOGENOM" id="CLU_078855_2_1_1"/>
<accession>A8NZR6</accession>
<dbReference type="InParanoid" id="A8NZR6"/>
<sequence>MFTKAFVLLAIASQAFATVFITNPVATSTLVGGEEATISWIESGGGPSLEEFGPARISIYVGNAQQQTGLQVIAEEVDVSTTSSVSFTVDPSIGPDSDEYFIRVESLNLRDEEQPQYPALAFSAKFTLSEMTGVFTAEILDQIAGQSTAPLALPTAAAGDASAISTPTGSGAVRAASAASDSARPTSSGADDEEDDDEDGAAFTNSKVVTLSARTPNAQAWA</sequence>
<dbReference type="GeneID" id="6014293"/>
<keyword evidence="6" id="KW-1185">Reference proteome</keyword>
<evidence type="ECO:0000256" key="1">
    <source>
        <dbReference type="ARBA" id="ARBA00022729"/>
    </source>
</evidence>
<feature type="signal peptide" evidence="3">
    <location>
        <begin position="1"/>
        <end position="17"/>
    </location>
</feature>
<dbReference type="KEGG" id="cci:CC1G_06937"/>
<dbReference type="EMBL" id="AACS02000006">
    <property type="protein sequence ID" value="EAU84075.2"/>
    <property type="molecule type" value="Genomic_DNA"/>
</dbReference>
<feature type="chain" id="PRO_5002727494" description="Yeast cell wall synthesis Kre9/Knh1-like N-terminal domain-containing protein" evidence="3">
    <location>
        <begin position="18"/>
        <end position="222"/>
    </location>
</feature>
<organism evidence="5 6">
    <name type="scientific">Coprinopsis cinerea (strain Okayama-7 / 130 / ATCC MYA-4618 / FGSC 9003)</name>
    <name type="common">Inky cap fungus</name>
    <name type="synonym">Hormographiella aspergillata</name>
    <dbReference type="NCBI Taxonomy" id="240176"/>
    <lineage>
        <taxon>Eukaryota</taxon>
        <taxon>Fungi</taxon>
        <taxon>Dikarya</taxon>
        <taxon>Basidiomycota</taxon>
        <taxon>Agaricomycotina</taxon>
        <taxon>Agaricomycetes</taxon>
        <taxon>Agaricomycetidae</taxon>
        <taxon>Agaricales</taxon>
        <taxon>Agaricineae</taxon>
        <taxon>Psathyrellaceae</taxon>
        <taxon>Coprinopsis</taxon>
    </lineage>
</organism>
<comment type="caution">
    <text evidence="5">The sequence shown here is derived from an EMBL/GenBank/DDBJ whole genome shotgun (WGS) entry which is preliminary data.</text>
</comment>
<name>A8NZR6_COPC7</name>
<dbReference type="GO" id="GO:0042546">
    <property type="term" value="P:cell wall biogenesis"/>
    <property type="evidence" value="ECO:0007669"/>
    <property type="project" value="InterPro"/>
</dbReference>
<dbReference type="OMA" id="WGRVNIY"/>
<dbReference type="PANTHER" id="PTHR28154">
    <property type="entry name" value="CELL WALL SYNTHESIS PROTEIN KNH1-RELATED"/>
    <property type="match status" value="1"/>
</dbReference>
<dbReference type="InterPro" id="IPR018466">
    <property type="entry name" value="Kre9/Knh1-like_N"/>
</dbReference>
<dbReference type="GO" id="GO:0006078">
    <property type="term" value="P:(1-&gt;6)-beta-D-glucan biosynthetic process"/>
    <property type="evidence" value="ECO:0007669"/>
    <property type="project" value="InterPro"/>
</dbReference>
<dbReference type="eggNOG" id="ENOG502S9A1">
    <property type="taxonomic scope" value="Eukaryota"/>
</dbReference>
<dbReference type="Proteomes" id="UP000001861">
    <property type="component" value="Unassembled WGS sequence"/>
</dbReference>
<evidence type="ECO:0000256" key="2">
    <source>
        <dbReference type="SAM" id="MobiDB-lite"/>
    </source>
</evidence>